<feature type="region of interest" description="Disordered" evidence="8">
    <location>
        <begin position="133"/>
        <end position="154"/>
    </location>
</feature>
<keyword evidence="7" id="KW-0407">Ion channel</keyword>
<comment type="subcellular location">
    <subcellularLocation>
        <location evidence="1">Membrane</location>
        <topology evidence="1">Multi-pass membrane protein</topology>
    </subcellularLocation>
</comment>
<feature type="domain" description="TRPM-like" evidence="11">
    <location>
        <begin position="906"/>
        <end position="1047"/>
    </location>
</feature>
<comment type="caution">
    <text evidence="12">The sequence shown here is derived from an EMBL/GenBank/DDBJ whole genome shotgun (WGS) entry which is preliminary data.</text>
</comment>
<organism evidence="12 13">
    <name type="scientific">Caenorhabditis auriculariae</name>
    <dbReference type="NCBI Taxonomy" id="2777116"/>
    <lineage>
        <taxon>Eukaryota</taxon>
        <taxon>Metazoa</taxon>
        <taxon>Ecdysozoa</taxon>
        <taxon>Nematoda</taxon>
        <taxon>Chromadorea</taxon>
        <taxon>Rhabditida</taxon>
        <taxon>Rhabditina</taxon>
        <taxon>Rhabditomorpha</taxon>
        <taxon>Rhabditoidea</taxon>
        <taxon>Rhabditidae</taxon>
        <taxon>Peloderinae</taxon>
        <taxon>Caenorhabditis</taxon>
    </lineage>
</organism>
<dbReference type="InterPro" id="IPR041491">
    <property type="entry name" value="TRPM_SLOG"/>
</dbReference>
<feature type="domain" description="TRPM-like" evidence="11">
    <location>
        <begin position="701"/>
        <end position="828"/>
    </location>
</feature>
<evidence type="ECO:0000256" key="9">
    <source>
        <dbReference type="SAM" id="Phobius"/>
    </source>
</evidence>
<name>A0A8S1GQQ0_9PELO</name>
<evidence type="ECO:0000259" key="10">
    <source>
        <dbReference type="Pfam" id="PF18139"/>
    </source>
</evidence>
<evidence type="ECO:0000256" key="8">
    <source>
        <dbReference type="SAM" id="MobiDB-lite"/>
    </source>
</evidence>
<feature type="compositionally biased region" description="Basic residues" evidence="8">
    <location>
        <begin position="133"/>
        <end position="145"/>
    </location>
</feature>
<feature type="region of interest" description="Disordered" evidence="8">
    <location>
        <begin position="1098"/>
        <end position="1204"/>
    </location>
</feature>
<feature type="compositionally biased region" description="Basic and acidic residues" evidence="8">
    <location>
        <begin position="59"/>
        <end position="77"/>
    </location>
</feature>
<protein>
    <recommendedName>
        <fullName evidence="14">TRPM SLOG domain-containing protein</fullName>
    </recommendedName>
</protein>
<gene>
    <name evidence="12" type="ORF">CAUJ_LOCUS882</name>
</gene>
<keyword evidence="13" id="KW-1185">Reference proteome</keyword>
<dbReference type="GO" id="GO:0005886">
    <property type="term" value="C:plasma membrane"/>
    <property type="evidence" value="ECO:0007669"/>
    <property type="project" value="TreeGrafter"/>
</dbReference>
<dbReference type="Pfam" id="PF18139">
    <property type="entry name" value="LSDAT_euk"/>
    <property type="match status" value="1"/>
</dbReference>
<dbReference type="PANTHER" id="PTHR13800:SF44">
    <property type="entry name" value="TRANSIENT RECEPTOR POTENTIAL CHANNEL"/>
    <property type="match status" value="1"/>
</dbReference>
<feature type="region of interest" description="Disordered" evidence="8">
    <location>
        <begin position="1"/>
        <end position="24"/>
    </location>
</feature>
<proteinExistence type="predicted"/>
<evidence type="ECO:0000256" key="4">
    <source>
        <dbReference type="ARBA" id="ARBA00022989"/>
    </source>
</evidence>
<evidence type="ECO:0000313" key="12">
    <source>
        <dbReference type="EMBL" id="CAD6184963.1"/>
    </source>
</evidence>
<keyword evidence="2" id="KW-0813">Transport</keyword>
<dbReference type="InterPro" id="IPR050927">
    <property type="entry name" value="TRPM"/>
</dbReference>
<reference evidence="12" key="1">
    <citation type="submission" date="2020-10" db="EMBL/GenBank/DDBJ databases">
        <authorList>
            <person name="Kikuchi T."/>
        </authorList>
    </citation>
    <scope>NUCLEOTIDE SEQUENCE</scope>
    <source>
        <strain evidence="12">NKZ352</strain>
    </source>
</reference>
<accession>A0A8S1GQQ0</accession>
<dbReference type="Pfam" id="PF25508">
    <property type="entry name" value="TRPM2"/>
    <property type="match status" value="2"/>
</dbReference>
<evidence type="ECO:0000259" key="11">
    <source>
        <dbReference type="Pfam" id="PF25508"/>
    </source>
</evidence>
<keyword evidence="5" id="KW-0406">Ion transport</keyword>
<feature type="region of interest" description="Disordered" evidence="8">
    <location>
        <begin position="37"/>
        <end position="77"/>
    </location>
</feature>
<dbReference type="InterPro" id="IPR057366">
    <property type="entry name" value="TRPM-like"/>
</dbReference>
<evidence type="ECO:0000256" key="5">
    <source>
        <dbReference type="ARBA" id="ARBA00023065"/>
    </source>
</evidence>
<dbReference type="PANTHER" id="PTHR13800">
    <property type="entry name" value="TRANSIENT RECEPTOR POTENTIAL CATION CHANNEL, SUBFAMILY M, MEMBER 6"/>
    <property type="match status" value="1"/>
</dbReference>
<evidence type="ECO:0000256" key="2">
    <source>
        <dbReference type="ARBA" id="ARBA00022448"/>
    </source>
</evidence>
<keyword evidence="6 9" id="KW-0472">Membrane</keyword>
<feature type="compositionally biased region" description="Low complexity" evidence="8">
    <location>
        <begin position="1109"/>
        <end position="1128"/>
    </location>
</feature>
<dbReference type="OrthoDB" id="301415at2759"/>
<dbReference type="GO" id="GO:0030001">
    <property type="term" value="P:metal ion transport"/>
    <property type="evidence" value="ECO:0007669"/>
    <property type="project" value="TreeGrafter"/>
</dbReference>
<feature type="transmembrane region" description="Helical" evidence="9">
    <location>
        <begin position="1361"/>
        <end position="1389"/>
    </location>
</feature>
<evidence type="ECO:0000256" key="3">
    <source>
        <dbReference type="ARBA" id="ARBA00022692"/>
    </source>
</evidence>
<dbReference type="GO" id="GO:0005261">
    <property type="term" value="F:monoatomic cation channel activity"/>
    <property type="evidence" value="ECO:0007669"/>
    <property type="project" value="TreeGrafter"/>
</dbReference>
<keyword evidence="4 9" id="KW-1133">Transmembrane helix</keyword>
<evidence type="ECO:0000256" key="6">
    <source>
        <dbReference type="ARBA" id="ARBA00023136"/>
    </source>
</evidence>
<feature type="transmembrane region" description="Helical" evidence="9">
    <location>
        <begin position="1296"/>
        <end position="1316"/>
    </location>
</feature>
<evidence type="ECO:0000256" key="1">
    <source>
        <dbReference type="ARBA" id="ARBA00004141"/>
    </source>
</evidence>
<feature type="region of interest" description="Disordered" evidence="8">
    <location>
        <begin position="891"/>
        <end position="921"/>
    </location>
</feature>
<feature type="compositionally biased region" description="Basic and acidic residues" evidence="8">
    <location>
        <begin position="902"/>
        <end position="921"/>
    </location>
</feature>
<feature type="transmembrane region" description="Helical" evidence="9">
    <location>
        <begin position="1323"/>
        <end position="1341"/>
    </location>
</feature>
<keyword evidence="3 9" id="KW-0812">Transmembrane</keyword>
<feature type="compositionally biased region" description="Polar residues" evidence="8">
    <location>
        <begin position="49"/>
        <end position="58"/>
    </location>
</feature>
<dbReference type="Proteomes" id="UP000835052">
    <property type="component" value="Unassembled WGS sequence"/>
</dbReference>
<evidence type="ECO:0008006" key="14">
    <source>
        <dbReference type="Google" id="ProtNLM"/>
    </source>
</evidence>
<feature type="domain" description="TRPM SLOG" evidence="10">
    <location>
        <begin position="382"/>
        <end position="646"/>
    </location>
</feature>
<evidence type="ECO:0000313" key="13">
    <source>
        <dbReference type="Proteomes" id="UP000835052"/>
    </source>
</evidence>
<dbReference type="EMBL" id="CAJGYM010000001">
    <property type="protein sequence ID" value="CAD6184963.1"/>
    <property type="molecule type" value="Genomic_DNA"/>
</dbReference>
<sequence>MARRTGNHGKSSASEFDETEGFSFHVPDLRERQYYRERSVDIPERGPVCTNNTPQNERNYSDEMQRRFEKARKDEEKLLSSTSRNDVFDDDDDDVLAMKPLTVLIGGDSKKAKKDEENEDDRFEMNGDFLKQIQKKRRRHRRRRSGSFTGGVWPRKGHRNRSLLGYAIPPPNVHSTDWRDMLAITDSKDAKLAARLGAVSSIRKATETAEGASTSGGGAPAAANVISPAMTSSSGQFAGSSASVPALFSQYRFSTSNMSLNRANWILETFTRRECARFIPTHRDERKCGCGRLNAAHLDLPELTSQYLNQKKSLAMIERSRSVAESEADKENIKAISDCVERRQNKGPNHHHRWSMRKHTVCVPTDAFGQIEFQGGPHPYKAQYVRMNFDTEPAYIMSLFEHVWQIAPPRLIITVHGGTGDFDLQPKLARVFRKGLLKAATTTGAWIITSGCNTGVVRHVAAALEVAGSAQRNKIVCIGIAPWGMLKKREELKGEDVTVPYYPVSAKGRFTGLNNRHSYFLLVDNGTVGRYGAEVILRKRLETYISQKQKIFGSTRSVPVVCVVLEGGSCTIRSVLDYVTNVPRVPVVVCDGSGRAADLLAFAHQTVEEDGSLPEGVRPQLHTLVERVFGCTGSSADRVLHELIICAQQKNLLTIFRLGEKGEHDVDHAILTALLKGQNLSPADQLALALAWNRVDIARSDIFAMGHEWPQAALHNAMMEALIHDRVDFVRLLLENGVNMQRFLSISRLEELYNTDKGPPNTLYYIVRDVVKVKSGYRYRLPHIGMVIEKLMGNAYRSLYTSNEFREKYQTIMKKFKAQHKQMRMMNQNRMATGSVPMSRQSTEPAFFGNFGNQDTISEPVGISVSALSGSRALSNHILWRSAFRRDYPINQSSMRPPNLNDSRDANSEVEDERSTMDGSEISHNEYQFRYPYSELLLWAVLTKRQEMALCMWQHGEEALAKALVACRLYKSLATEAAEDYLEVEICDELKKYAEEFRVLSLELLDHCYHHDDAQTLQLLTYELSNWSDETCLALAVMVNNKNFLAHPCCQILLADLWHGGLRIRSHSNVKVVGGLVMPLSILMLEFKTREELLNQPQTAAEHEQDLNDSSSSSGNSSSSSEDSSSSSFEDDYDDELTPGETVKDRRSRKQSHGSVSSLNLPPTHIGSLFASSRHRKKRKTDRDTDASANEAGRIGANGGNEYGTFRVNSVSPDRPIQLRHRTRHSSYLAGKSDDTKVSSVYGSNSVIANAKSPVTSLINSKAFPINSILPGFQRTRPIKVRRRFYEFYAAPITTFWAWALSFVCFIIGLTFVLLVRTPPKPSWLEWTLFAYVVSFGMEHMRKMFMSDMKPFVEKLKFFFFNWWNSVTMVAVLLFIIGFVIRVFGYIFIIHCFGF</sequence>
<evidence type="ECO:0000256" key="7">
    <source>
        <dbReference type="ARBA" id="ARBA00023303"/>
    </source>
</evidence>
<feature type="compositionally biased region" description="Acidic residues" evidence="8">
    <location>
        <begin position="1129"/>
        <end position="1138"/>
    </location>
</feature>